<dbReference type="AlphaFoldDB" id="A0A448XDG9"/>
<feature type="region of interest" description="Disordered" evidence="1">
    <location>
        <begin position="17"/>
        <end position="59"/>
    </location>
</feature>
<reference evidence="2" key="1">
    <citation type="submission" date="2018-11" db="EMBL/GenBank/DDBJ databases">
        <authorList>
            <consortium name="Pathogen Informatics"/>
        </authorList>
    </citation>
    <scope>NUCLEOTIDE SEQUENCE</scope>
</reference>
<accession>A0A448XDG9</accession>
<evidence type="ECO:0000313" key="3">
    <source>
        <dbReference type="Proteomes" id="UP000784294"/>
    </source>
</evidence>
<evidence type="ECO:0000313" key="2">
    <source>
        <dbReference type="EMBL" id="VEL34164.1"/>
    </source>
</evidence>
<protein>
    <submittedName>
        <fullName evidence="2">Uncharacterized protein</fullName>
    </submittedName>
</protein>
<sequence>MSDESVLGIASNRNVKRLSSTRLRDPPSCVTNGSVARGSRVQETGSGHPALRSQNPTASLSISRLVRTADKLAIHPTSA</sequence>
<proteinExistence type="predicted"/>
<comment type="caution">
    <text evidence="2">The sequence shown here is derived from an EMBL/GenBank/DDBJ whole genome shotgun (WGS) entry which is preliminary data.</text>
</comment>
<name>A0A448XDG9_9PLAT</name>
<gene>
    <name evidence="2" type="ORF">PXEA_LOCUS27604</name>
</gene>
<dbReference type="Proteomes" id="UP000784294">
    <property type="component" value="Unassembled WGS sequence"/>
</dbReference>
<evidence type="ECO:0000256" key="1">
    <source>
        <dbReference type="SAM" id="MobiDB-lite"/>
    </source>
</evidence>
<organism evidence="2 3">
    <name type="scientific">Protopolystoma xenopodis</name>
    <dbReference type="NCBI Taxonomy" id="117903"/>
    <lineage>
        <taxon>Eukaryota</taxon>
        <taxon>Metazoa</taxon>
        <taxon>Spiralia</taxon>
        <taxon>Lophotrochozoa</taxon>
        <taxon>Platyhelminthes</taxon>
        <taxon>Monogenea</taxon>
        <taxon>Polyopisthocotylea</taxon>
        <taxon>Polystomatidea</taxon>
        <taxon>Polystomatidae</taxon>
        <taxon>Protopolystoma</taxon>
    </lineage>
</organism>
<keyword evidence="3" id="KW-1185">Reference proteome</keyword>
<dbReference type="EMBL" id="CAAALY010247125">
    <property type="protein sequence ID" value="VEL34164.1"/>
    <property type="molecule type" value="Genomic_DNA"/>
</dbReference>